<dbReference type="Proteomes" id="UP000008291">
    <property type="component" value="Chromosome"/>
</dbReference>
<protein>
    <submittedName>
        <fullName evidence="1">Uncharacterized protein</fullName>
    </submittedName>
</protein>
<dbReference type="AlphaFoldDB" id="Q3SK95"/>
<dbReference type="EMBL" id="CP000116">
    <property type="protein sequence ID" value="AAZ96895.1"/>
    <property type="molecule type" value="Genomic_DNA"/>
</dbReference>
<reference evidence="1 2" key="1">
    <citation type="journal article" date="2006" name="J. Bacteriol.">
        <title>The genome sequence of the obligately chemolithoautotrophic, facultatively anaerobic bacterium Thiobacillus denitrificans.</title>
        <authorList>
            <person name="Beller H.R."/>
            <person name="Chain P.S."/>
            <person name="Letain T.E."/>
            <person name="Chakicherla A."/>
            <person name="Larimer F.W."/>
            <person name="Richardson P.M."/>
            <person name="Coleman M.A."/>
            <person name="Wood A.P."/>
            <person name="Kelly D.P."/>
        </authorList>
    </citation>
    <scope>NUCLEOTIDE SEQUENCE [LARGE SCALE GENOMIC DNA]</scope>
    <source>
        <strain evidence="1 2">ATCC 25259</strain>
    </source>
</reference>
<organism evidence="1 2">
    <name type="scientific">Thiobacillus denitrificans (strain ATCC 25259 / T1)</name>
    <dbReference type="NCBI Taxonomy" id="292415"/>
    <lineage>
        <taxon>Bacteria</taxon>
        <taxon>Pseudomonadati</taxon>
        <taxon>Pseudomonadota</taxon>
        <taxon>Betaproteobacteria</taxon>
        <taxon>Nitrosomonadales</taxon>
        <taxon>Thiobacillaceae</taxon>
        <taxon>Thiobacillus</taxon>
    </lineage>
</organism>
<sequence>MKEIKKDLLTVDVVFATDTAVFVSDAAFRKIILSPSLVHFDPGMEASYVETTVFEKILKAQVENGTDFYDELGSAGYSNVRRQ</sequence>
<dbReference type="KEGG" id="tbd:Tbd_0942"/>
<keyword evidence="2" id="KW-1185">Reference proteome</keyword>
<gene>
    <name evidence="1" type="ordered locus">Tbd_0942</name>
</gene>
<proteinExistence type="predicted"/>
<accession>Q3SK95</accession>
<evidence type="ECO:0000313" key="1">
    <source>
        <dbReference type="EMBL" id="AAZ96895.1"/>
    </source>
</evidence>
<evidence type="ECO:0000313" key="2">
    <source>
        <dbReference type="Proteomes" id="UP000008291"/>
    </source>
</evidence>
<dbReference type="STRING" id="292415.Tbd_0942"/>
<dbReference type="RefSeq" id="WP_011311454.1">
    <property type="nucleotide sequence ID" value="NC_007404.1"/>
</dbReference>
<dbReference type="HOGENOM" id="CLU_2541526_0_0_4"/>
<name>Q3SK95_THIDA</name>